<gene>
    <name evidence="9" type="ORF">DI628_06395</name>
</gene>
<dbReference type="GO" id="GO:0016787">
    <property type="term" value="F:hydrolase activity"/>
    <property type="evidence" value="ECO:0007669"/>
    <property type="project" value="UniProtKB-KW"/>
</dbReference>
<comment type="caution">
    <text evidence="9">The sequence shown here is derived from an EMBL/GenBank/DDBJ whole genome shotgun (WGS) entry which is preliminary data.</text>
</comment>
<organism evidence="9 10">
    <name type="scientific">Blastochloris viridis</name>
    <name type="common">Rhodopseudomonas viridis</name>
    <dbReference type="NCBI Taxonomy" id="1079"/>
    <lineage>
        <taxon>Bacteria</taxon>
        <taxon>Pseudomonadati</taxon>
        <taxon>Pseudomonadota</taxon>
        <taxon>Alphaproteobacteria</taxon>
        <taxon>Hyphomicrobiales</taxon>
        <taxon>Blastochloridaceae</taxon>
        <taxon>Blastochloris</taxon>
    </lineage>
</organism>
<dbReference type="Proteomes" id="UP000320948">
    <property type="component" value="Unassembled WGS sequence"/>
</dbReference>
<dbReference type="EMBL" id="VAFM01000002">
    <property type="protein sequence ID" value="TKW60528.1"/>
    <property type="molecule type" value="Genomic_DNA"/>
</dbReference>
<dbReference type="AlphaFoldDB" id="A0A6N4QYN3"/>
<dbReference type="InterPro" id="IPR036938">
    <property type="entry name" value="PAP2/HPO_sf"/>
</dbReference>
<evidence type="ECO:0000256" key="2">
    <source>
        <dbReference type="ARBA" id="ARBA00022475"/>
    </source>
</evidence>
<reference evidence="9 10" key="1">
    <citation type="journal article" date="2017" name="Nat. Commun.">
        <title>In situ click chemistry generation of cyclooxygenase-2 inhibitors.</title>
        <authorList>
            <person name="Bhardwaj A."/>
            <person name="Kaur J."/>
            <person name="Wuest M."/>
            <person name="Wuest F."/>
        </authorList>
    </citation>
    <scope>NUCLEOTIDE SEQUENCE [LARGE SCALE GENOMIC DNA]</scope>
    <source>
        <strain evidence="9">S2_018_000_R2_106</strain>
    </source>
</reference>
<evidence type="ECO:0000256" key="4">
    <source>
        <dbReference type="ARBA" id="ARBA00022801"/>
    </source>
</evidence>
<feature type="transmembrane region" description="Helical" evidence="7">
    <location>
        <begin position="237"/>
        <end position="258"/>
    </location>
</feature>
<sequence length="336" mass="36426">MRIMPAMLPTPSRLVNPSAHQATVQTPKQMLREQALIWGLFGGAALLLALTGLDHTLVHTLHIDGGNTFTKLLRRYGPYPAMILGLAGLICLLWPHLWRKRPTLYQTAAVFTLSLVLGTGLFNQILVKNLADRPRPRDFLVATTDLTADSFRGNSMPSGHAAVGFVLAAPFFPLRRKRPRLAKAFLATGLSLGFVLGLSRIMLGAHFPTDVLIAGAIALSSAALLTQTMLRFPRIPAYILALGTLATALAVILGNFFYNLTLTYPLTEPFRSISLPCQPTTIIAEGPPTLTVILHGFGAPLSTLELVKSNDIIKLQTHLGLYHSLRCSATISQPAE</sequence>
<evidence type="ECO:0000256" key="1">
    <source>
        <dbReference type="ARBA" id="ARBA00004651"/>
    </source>
</evidence>
<evidence type="ECO:0000256" key="3">
    <source>
        <dbReference type="ARBA" id="ARBA00022692"/>
    </source>
</evidence>
<keyword evidence="4" id="KW-0378">Hydrolase</keyword>
<evidence type="ECO:0000259" key="8">
    <source>
        <dbReference type="SMART" id="SM00014"/>
    </source>
</evidence>
<dbReference type="SMART" id="SM00014">
    <property type="entry name" value="acidPPc"/>
    <property type="match status" value="1"/>
</dbReference>
<dbReference type="Gene3D" id="1.20.144.10">
    <property type="entry name" value="Phosphatidic acid phosphatase type 2/haloperoxidase"/>
    <property type="match status" value="1"/>
</dbReference>
<evidence type="ECO:0000313" key="9">
    <source>
        <dbReference type="EMBL" id="TKW60528.1"/>
    </source>
</evidence>
<keyword evidence="2" id="KW-1003">Cell membrane</keyword>
<dbReference type="SUPFAM" id="SSF48317">
    <property type="entry name" value="Acid phosphatase/Vanadium-dependent haloperoxidase"/>
    <property type="match status" value="1"/>
</dbReference>
<dbReference type="PANTHER" id="PTHR14969">
    <property type="entry name" value="SPHINGOSINE-1-PHOSPHATE PHOSPHOHYDROLASE"/>
    <property type="match status" value="1"/>
</dbReference>
<comment type="subcellular location">
    <subcellularLocation>
        <location evidence="1">Cell membrane</location>
        <topology evidence="1">Multi-pass membrane protein</topology>
    </subcellularLocation>
</comment>
<dbReference type="InterPro" id="IPR000326">
    <property type="entry name" value="PAP2/HPO"/>
</dbReference>
<protein>
    <submittedName>
        <fullName evidence="9">Phosphatase PAP2 family protein</fullName>
    </submittedName>
</protein>
<dbReference type="PANTHER" id="PTHR14969:SF62">
    <property type="entry name" value="DECAPRENYLPHOSPHORYL-5-PHOSPHORIBOSE PHOSPHATASE RV3807C-RELATED"/>
    <property type="match status" value="1"/>
</dbReference>
<keyword evidence="6 7" id="KW-0472">Membrane</keyword>
<accession>A0A6N4QYN3</accession>
<evidence type="ECO:0000313" key="10">
    <source>
        <dbReference type="Proteomes" id="UP000320948"/>
    </source>
</evidence>
<feature type="transmembrane region" description="Helical" evidence="7">
    <location>
        <begin position="184"/>
        <end position="205"/>
    </location>
</feature>
<name>A0A6N4QYN3_BLAVI</name>
<feature type="transmembrane region" description="Helical" evidence="7">
    <location>
        <begin position="35"/>
        <end position="58"/>
    </location>
</feature>
<dbReference type="GO" id="GO:0005886">
    <property type="term" value="C:plasma membrane"/>
    <property type="evidence" value="ECO:0007669"/>
    <property type="project" value="UniProtKB-SubCell"/>
</dbReference>
<feature type="domain" description="Phosphatidic acid phosphatase type 2/haloperoxidase" evidence="8">
    <location>
        <begin position="109"/>
        <end position="226"/>
    </location>
</feature>
<keyword evidence="3 7" id="KW-0812">Transmembrane</keyword>
<evidence type="ECO:0000256" key="6">
    <source>
        <dbReference type="ARBA" id="ARBA00023136"/>
    </source>
</evidence>
<feature type="transmembrane region" description="Helical" evidence="7">
    <location>
        <begin position="79"/>
        <end position="98"/>
    </location>
</feature>
<keyword evidence="5 7" id="KW-1133">Transmembrane helix</keyword>
<evidence type="ECO:0000256" key="5">
    <source>
        <dbReference type="ARBA" id="ARBA00022989"/>
    </source>
</evidence>
<proteinExistence type="predicted"/>
<feature type="transmembrane region" description="Helical" evidence="7">
    <location>
        <begin position="104"/>
        <end position="127"/>
    </location>
</feature>
<dbReference type="Pfam" id="PF01569">
    <property type="entry name" value="PAP2"/>
    <property type="match status" value="1"/>
</dbReference>
<evidence type="ECO:0000256" key="7">
    <source>
        <dbReference type="SAM" id="Phobius"/>
    </source>
</evidence>